<accession>A0A8H7W5V5</accession>
<name>A0A8H7W5V5_9HELO</name>
<proteinExistence type="predicted"/>
<evidence type="ECO:0000313" key="2">
    <source>
        <dbReference type="EMBL" id="KAG4413443.1"/>
    </source>
</evidence>
<reference evidence="2" key="1">
    <citation type="submission" date="2021-02" db="EMBL/GenBank/DDBJ databases">
        <title>Genome sequence Cadophora malorum strain M34.</title>
        <authorList>
            <person name="Stefanovic E."/>
            <person name="Vu D."/>
            <person name="Scully C."/>
            <person name="Dijksterhuis J."/>
            <person name="Roader J."/>
            <person name="Houbraken J."/>
        </authorList>
    </citation>
    <scope>NUCLEOTIDE SEQUENCE</scope>
    <source>
        <strain evidence="2">M34</strain>
    </source>
</reference>
<sequence>MFPPGSTEINTTYLPLVLSWALTYKPSLHFSSSTPTPTSSITTSPSPTTGYHPPFHSHSSDSSTPISQLQKDVSTPVSAHSTVLLRLNRVKSRPSVKSDLFDWATFVYILMTGKEPERDPENAWKDVPGQIHEREYPLLDERFIGGLRRCWVEGYESAGEVRRDVEAFLEDGGFEVEGGSVRGFVASDFLATVFQSEHSNRFGIGATWVFASLLNLGTFF</sequence>
<dbReference type="OrthoDB" id="3510233at2759"/>
<dbReference type="EMBL" id="JAFJYH010000314">
    <property type="protein sequence ID" value="KAG4413443.1"/>
    <property type="molecule type" value="Genomic_DNA"/>
</dbReference>
<feature type="region of interest" description="Disordered" evidence="1">
    <location>
        <begin position="30"/>
        <end position="74"/>
    </location>
</feature>
<feature type="compositionally biased region" description="Low complexity" evidence="1">
    <location>
        <begin position="31"/>
        <end position="67"/>
    </location>
</feature>
<gene>
    <name evidence="2" type="ORF">IFR04_013420</name>
</gene>
<dbReference type="Proteomes" id="UP000664132">
    <property type="component" value="Unassembled WGS sequence"/>
</dbReference>
<dbReference type="AlphaFoldDB" id="A0A8H7W5V5"/>
<protein>
    <submittedName>
        <fullName evidence="2">Uncharacterized protein</fullName>
    </submittedName>
</protein>
<evidence type="ECO:0000256" key="1">
    <source>
        <dbReference type="SAM" id="MobiDB-lite"/>
    </source>
</evidence>
<keyword evidence="3" id="KW-1185">Reference proteome</keyword>
<organism evidence="2 3">
    <name type="scientific">Cadophora malorum</name>
    <dbReference type="NCBI Taxonomy" id="108018"/>
    <lineage>
        <taxon>Eukaryota</taxon>
        <taxon>Fungi</taxon>
        <taxon>Dikarya</taxon>
        <taxon>Ascomycota</taxon>
        <taxon>Pezizomycotina</taxon>
        <taxon>Leotiomycetes</taxon>
        <taxon>Helotiales</taxon>
        <taxon>Ploettnerulaceae</taxon>
        <taxon>Cadophora</taxon>
    </lineage>
</organism>
<evidence type="ECO:0000313" key="3">
    <source>
        <dbReference type="Proteomes" id="UP000664132"/>
    </source>
</evidence>
<comment type="caution">
    <text evidence="2">The sequence shown here is derived from an EMBL/GenBank/DDBJ whole genome shotgun (WGS) entry which is preliminary data.</text>
</comment>